<dbReference type="Proteomes" id="UP000295129">
    <property type="component" value="Unassembled WGS sequence"/>
</dbReference>
<organism evidence="4 5">
    <name type="scientific">Azoarcus indigens</name>
    <dbReference type="NCBI Taxonomy" id="29545"/>
    <lineage>
        <taxon>Bacteria</taxon>
        <taxon>Pseudomonadati</taxon>
        <taxon>Pseudomonadota</taxon>
        <taxon>Betaproteobacteria</taxon>
        <taxon>Rhodocyclales</taxon>
        <taxon>Zoogloeaceae</taxon>
        <taxon>Azoarcus</taxon>
    </lineage>
</organism>
<evidence type="ECO:0000256" key="1">
    <source>
        <dbReference type="ARBA" id="ARBA00007896"/>
    </source>
</evidence>
<proteinExistence type="inferred from homology"/>
<dbReference type="Pfam" id="PF07286">
    <property type="entry name" value="D-Glu_cyclase"/>
    <property type="match status" value="1"/>
</dbReference>
<accession>A0A4R6DJM0</accession>
<dbReference type="AlphaFoldDB" id="A0A4R6DJM0"/>
<evidence type="ECO:0000256" key="3">
    <source>
        <dbReference type="SAM" id="MobiDB-lite"/>
    </source>
</evidence>
<dbReference type="PANTHER" id="PTHR32022">
    <property type="entry name" value="D-GLUTAMATE CYCLASE, MITOCHONDRIAL"/>
    <property type="match status" value="1"/>
</dbReference>
<name>A0A4R6DJM0_9RHOO</name>
<dbReference type="EMBL" id="SNVV01000033">
    <property type="protein sequence ID" value="TDN44971.1"/>
    <property type="molecule type" value="Genomic_DNA"/>
</dbReference>
<dbReference type="InterPro" id="IPR038021">
    <property type="entry name" value="Putative_hydro-lyase"/>
</dbReference>
<feature type="compositionally biased region" description="Polar residues" evidence="3">
    <location>
        <begin position="288"/>
        <end position="300"/>
    </location>
</feature>
<dbReference type="Gene3D" id="3.40.1640.10">
    <property type="entry name" value="PSTPO5379-like"/>
    <property type="match status" value="1"/>
</dbReference>
<dbReference type="RefSeq" id="WP_246034943.1">
    <property type="nucleotide sequence ID" value="NZ_SNVV01000033.1"/>
</dbReference>
<dbReference type="SUPFAM" id="SSF160920">
    <property type="entry name" value="PSTPO5379-like"/>
    <property type="match status" value="1"/>
</dbReference>
<comment type="caution">
    <text evidence="4">The sequence shown here is derived from an EMBL/GenBank/DDBJ whole genome shotgun (WGS) entry which is preliminary data.</text>
</comment>
<sequence>MIPGDSFMRGPLPPAAGMDDPAALRRAIRKGEFRGFTNLVARNHVQANLMILPAEHADAFEAYCRRNAAALPLLARSRPGEVGMPQLAADLDLRRDVGGYMVFREGKLVATPADIRELWREDFVAFAIGCSFSFERVLQVEGVRLRHLDEGNVSAMYVTDIETVPAGRFGGPLVVSMRALTAADAIRATIVSARHPQFHGAPIHLGMPQAIGIDDLARPYGGHGLTSLRADELPVFWPCGATAQLAALRAALPLCITHYKAHMLVTDLPIADVVGAPAGWGPGHAQEPPSSSFIHTSAHNTDTPAAAPATAPRPGGQQE</sequence>
<reference evidence="4 5" key="1">
    <citation type="submission" date="2019-03" db="EMBL/GenBank/DDBJ databases">
        <title>Genomic Encyclopedia of Type Strains, Phase IV (KMG-IV): sequencing the most valuable type-strain genomes for metagenomic binning, comparative biology and taxonomic classification.</title>
        <authorList>
            <person name="Goeker M."/>
        </authorList>
    </citation>
    <scope>NUCLEOTIDE SEQUENCE [LARGE SCALE GENOMIC DNA]</scope>
    <source>
        <strain evidence="4 5">DSM 12121</strain>
    </source>
</reference>
<keyword evidence="2" id="KW-0456">Lyase</keyword>
<evidence type="ECO:0000313" key="4">
    <source>
        <dbReference type="EMBL" id="TDN44971.1"/>
    </source>
</evidence>
<dbReference type="Gene3D" id="3.30.2040.10">
    <property type="entry name" value="PSTPO5379-like domain"/>
    <property type="match status" value="1"/>
</dbReference>
<evidence type="ECO:0000313" key="5">
    <source>
        <dbReference type="Proteomes" id="UP000295129"/>
    </source>
</evidence>
<dbReference type="PANTHER" id="PTHR32022:SF10">
    <property type="entry name" value="D-GLUTAMATE CYCLASE, MITOCHONDRIAL"/>
    <property type="match status" value="1"/>
</dbReference>
<feature type="compositionally biased region" description="Low complexity" evidence="3">
    <location>
        <begin position="301"/>
        <end position="312"/>
    </location>
</feature>
<evidence type="ECO:0000256" key="2">
    <source>
        <dbReference type="ARBA" id="ARBA00023239"/>
    </source>
</evidence>
<feature type="region of interest" description="Disordered" evidence="3">
    <location>
        <begin position="281"/>
        <end position="319"/>
    </location>
</feature>
<dbReference type="InterPro" id="IPR009906">
    <property type="entry name" value="D-Glu_cyclase"/>
</dbReference>
<dbReference type="GO" id="GO:0016829">
    <property type="term" value="F:lyase activity"/>
    <property type="evidence" value="ECO:0007669"/>
    <property type="project" value="UniProtKB-KW"/>
</dbReference>
<protein>
    <submittedName>
        <fullName evidence="4">Uncharacterized protein YcsI (UPF0317 family)</fullName>
    </submittedName>
</protein>
<gene>
    <name evidence="4" type="ORF">C7389_13316</name>
</gene>
<keyword evidence="5" id="KW-1185">Reference proteome</keyword>
<comment type="similarity">
    <text evidence="1">Belongs to the D-glutamate cyclase family.</text>
</comment>